<keyword evidence="3" id="KW-1185">Reference proteome</keyword>
<organism evidence="2 3">
    <name type="scientific">Mesorhizobium humile</name>
    <dbReference type="NCBI Taxonomy" id="3072313"/>
    <lineage>
        <taxon>Bacteria</taxon>
        <taxon>Pseudomonadati</taxon>
        <taxon>Pseudomonadota</taxon>
        <taxon>Alphaproteobacteria</taxon>
        <taxon>Hyphomicrobiales</taxon>
        <taxon>Phyllobacteriaceae</taxon>
        <taxon>Mesorhizobium</taxon>
    </lineage>
</organism>
<reference evidence="2 3" key="1">
    <citation type="submission" date="2023-08" db="EMBL/GenBank/DDBJ databases">
        <title>Implementing the SeqCode for naming new Mesorhizobium species isolated from Vachellia karroo root nodules.</title>
        <authorList>
            <person name="Van Lill M."/>
        </authorList>
    </citation>
    <scope>NUCLEOTIDE SEQUENCE [LARGE SCALE GENOMIC DNA]</scope>
    <source>
        <strain evidence="2 3">VK2B</strain>
    </source>
</reference>
<dbReference type="Proteomes" id="UP001280156">
    <property type="component" value="Unassembled WGS sequence"/>
</dbReference>
<sequence>MKTLGPTDLRLMQGLAQGVTALRPELLNGDATVGELAWVWAKDFDALCPFWHHRMWFADGRLAAWGWACLPHRVPRGDGTVLEVETANLTWQTHPDRAAMLGEILDWYDDVAGSVDRLLTVQSADIEAQRIVAAHGYAFDAEAGADDGPWVQFNTRELTDLPDPALPEGFRFLNANDVSAADAVEAHRQAWHASRFNEATFERVRRTWPYRGDLHVLVAAPDGTLAATAIIWLDEATRTAEFEPVGTHRDFRRRGLGTALQLHGMQLARAAGATRMLVACRGAPADPAARNMYYGVGFRPISRDLPQVKVGDSGIDFAVADGPSE</sequence>
<feature type="domain" description="N-acetyltransferase" evidence="1">
    <location>
        <begin position="170"/>
        <end position="322"/>
    </location>
</feature>
<dbReference type="CDD" id="cd04301">
    <property type="entry name" value="NAT_SF"/>
    <property type="match status" value="1"/>
</dbReference>
<dbReference type="RefSeq" id="WP_320296124.1">
    <property type="nucleotide sequence ID" value="NZ_JAVIIU010000006.1"/>
</dbReference>
<evidence type="ECO:0000313" key="3">
    <source>
        <dbReference type="Proteomes" id="UP001280156"/>
    </source>
</evidence>
<gene>
    <name evidence="2" type="ORF">RFM52_09025</name>
</gene>
<dbReference type="SUPFAM" id="SSF55729">
    <property type="entry name" value="Acyl-CoA N-acyltransferases (Nat)"/>
    <property type="match status" value="1"/>
</dbReference>
<protein>
    <submittedName>
        <fullName evidence="2">GNAT family N-acetyltransferase</fullName>
    </submittedName>
</protein>
<dbReference type="EMBL" id="JAVIIV010000004">
    <property type="protein sequence ID" value="MDX8485333.1"/>
    <property type="molecule type" value="Genomic_DNA"/>
</dbReference>
<proteinExistence type="predicted"/>
<accession>A0ABU4YGA1</accession>
<dbReference type="Gene3D" id="3.40.630.30">
    <property type="match status" value="1"/>
</dbReference>
<dbReference type="InterPro" id="IPR016181">
    <property type="entry name" value="Acyl_CoA_acyltransferase"/>
</dbReference>
<evidence type="ECO:0000313" key="2">
    <source>
        <dbReference type="EMBL" id="MDX8485333.1"/>
    </source>
</evidence>
<evidence type="ECO:0000259" key="1">
    <source>
        <dbReference type="PROSITE" id="PS51186"/>
    </source>
</evidence>
<dbReference type="Pfam" id="PF00583">
    <property type="entry name" value="Acetyltransf_1"/>
    <property type="match status" value="1"/>
</dbReference>
<dbReference type="PROSITE" id="PS51186">
    <property type="entry name" value="GNAT"/>
    <property type="match status" value="1"/>
</dbReference>
<dbReference type="InterPro" id="IPR000182">
    <property type="entry name" value="GNAT_dom"/>
</dbReference>
<name>A0ABU4YGA1_9HYPH</name>
<comment type="caution">
    <text evidence="2">The sequence shown here is derived from an EMBL/GenBank/DDBJ whole genome shotgun (WGS) entry which is preliminary data.</text>
</comment>